<comment type="caution">
    <text evidence="9">The sequence shown here is derived from an EMBL/GenBank/DDBJ whole genome shotgun (WGS) entry which is preliminary data.</text>
</comment>
<keyword evidence="6" id="KW-0418">Kinase</keyword>
<accession>A0A0F9J429</accession>
<dbReference type="PANTHER" id="PTHR11349">
    <property type="entry name" value="NUCLEOSIDE DIPHOSPHATE KINASE"/>
    <property type="match status" value="1"/>
</dbReference>
<sequence>MGKELTYALITPYSLLKSRTGGIISRLLSMSDLELVGARMYTPSDEFVDEYCKSIEAQSINPIWEKALIEYVNDKLRKNNKLGISNRTMLLLLEGEDAVNVLHNNVIGPISEHLKSADTIRGTYGDCIKFDAGKIEYFEPAVLTSTDPTVNIKQLDLFAKYALSDGGVLENVIDFGRDKKPEISLVILKPFEKQDPRPGNIIDVISRLGFSMVGIKLIKMSTKQAEEFYRPVKEMFYEKFDEKFRPNLVDKLKLALNERDFPFVLNDNVMQKLVDQLKEPFITGEFNNILRYMTGSDASISGDTEGAKKEKKTICFAILYQGINTICKIRELLGVTDPKKAGRSSIRRFYGLDILRNAVHASDSIENAERERKIIGLWKDGESCDVKEIIESYIKESNLALKC</sequence>
<comment type="cofactor">
    <cofactor evidence="1">
        <name>Mg(2+)</name>
        <dbReference type="ChEBI" id="CHEBI:18420"/>
    </cofactor>
</comment>
<dbReference type="AlphaFoldDB" id="A0A0F9J429"/>
<organism evidence="9">
    <name type="scientific">marine sediment metagenome</name>
    <dbReference type="NCBI Taxonomy" id="412755"/>
    <lineage>
        <taxon>unclassified sequences</taxon>
        <taxon>metagenomes</taxon>
        <taxon>ecological metagenomes</taxon>
    </lineage>
</organism>
<feature type="domain" description="Nucleoside diphosphate kinase-like" evidence="8">
    <location>
        <begin position="181"/>
        <end position="385"/>
    </location>
</feature>
<dbReference type="EMBL" id="LAZR01010935">
    <property type="protein sequence ID" value="KKM64263.1"/>
    <property type="molecule type" value="Genomic_DNA"/>
</dbReference>
<dbReference type="InterPro" id="IPR023005">
    <property type="entry name" value="Nucleoside_diP_kinase_AS"/>
</dbReference>
<dbReference type="Pfam" id="PF00334">
    <property type="entry name" value="NDK"/>
    <property type="match status" value="2"/>
</dbReference>
<dbReference type="GO" id="GO:0005524">
    <property type="term" value="F:ATP binding"/>
    <property type="evidence" value="ECO:0007669"/>
    <property type="project" value="UniProtKB-KW"/>
</dbReference>
<evidence type="ECO:0000256" key="2">
    <source>
        <dbReference type="ARBA" id="ARBA00008142"/>
    </source>
</evidence>
<proteinExistence type="inferred from homology"/>
<keyword evidence="4" id="KW-0808">Transferase</keyword>
<gene>
    <name evidence="9" type="ORF">LCGC14_1503120</name>
</gene>
<dbReference type="InterPro" id="IPR034907">
    <property type="entry name" value="NDK-like_dom"/>
</dbReference>
<protein>
    <recommendedName>
        <fullName evidence="3">nucleoside-diphosphate kinase</fullName>
        <ecNumber evidence="3">2.7.4.6</ecNumber>
    </recommendedName>
</protein>
<dbReference type="Gene3D" id="3.30.70.141">
    <property type="entry name" value="Nucleoside diphosphate kinase-like domain"/>
    <property type="match status" value="2"/>
</dbReference>
<dbReference type="PROSITE" id="PS00469">
    <property type="entry name" value="NDPK"/>
    <property type="match status" value="1"/>
</dbReference>
<evidence type="ECO:0000313" key="9">
    <source>
        <dbReference type="EMBL" id="KKM64263.1"/>
    </source>
</evidence>
<evidence type="ECO:0000256" key="5">
    <source>
        <dbReference type="ARBA" id="ARBA00022741"/>
    </source>
</evidence>
<dbReference type="EC" id="2.7.4.6" evidence="3"/>
<dbReference type="InterPro" id="IPR036850">
    <property type="entry name" value="NDK-like_dom_sf"/>
</dbReference>
<comment type="similarity">
    <text evidence="2">Belongs to the NDK family.</text>
</comment>
<dbReference type="SMART" id="SM00562">
    <property type="entry name" value="NDK"/>
    <property type="match status" value="1"/>
</dbReference>
<evidence type="ECO:0000259" key="8">
    <source>
        <dbReference type="SMART" id="SM00562"/>
    </source>
</evidence>
<evidence type="ECO:0000256" key="1">
    <source>
        <dbReference type="ARBA" id="ARBA00001946"/>
    </source>
</evidence>
<evidence type="ECO:0000256" key="3">
    <source>
        <dbReference type="ARBA" id="ARBA00012966"/>
    </source>
</evidence>
<keyword evidence="7" id="KW-0067">ATP-binding</keyword>
<dbReference type="SUPFAM" id="SSF54919">
    <property type="entry name" value="Nucleoside diphosphate kinase, NDK"/>
    <property type="match status" value="2"/>
</dbReference>
<dbReference type="GO" id="GO:0004550">
    <property type="term" value="F:nucleoside diphosphate kinase activity"/>
    <property type="evidence" value="ECO:0007669"/>
    <property type="project" value="UniProtKB-EC"/>
</dbReference>
<reference evidence="9" key="1">
    <citation type="journal article" date="2015" name="Nature">
        <title>Complex archaea that bridge the gap between prokaryotes and eukaryotes.</title>
        <authorList>
            <person name="Spang A."/>
            <person name="Saw J.H."/>
            <person name="Jorgensen S.L."/>
            <person name="Zaremba-Niedzwiedzka K."/>
            <person name="Martijn J."/>
            <person name="Lind A.E."/>
            <person name="van Eijk R."/>
            <person name="Schleper C."/>
            <person name="Guy L."/>
            <person name="Ettema T.J."/>
        </authorList>
    </citation>
    <scope>NUCLEOTIDE SEQUENCE</scope>
</reference>
<evidence type="ECO:0000256" key="7">
    <source>
        <dbReference type="ARBA" id="ARBA00022840"/>
    </source>
</evidence>
<name>A0A0F9J429_9ZZZZ</name>
<dbReference type="PROSITE" id="PS51374">
    <property type="entry name" value="NDPK_LIKE"/>
    <property type="match status" value="1"/>
</dbReference>
<evidence type="ECO:0000256" key="4">
    <source>
        <dbReference type="ARBA" id="ARBA00022679"/>
    </source>
</evidence>
<evidence type="ECO:0000256" key="6">
    <source>
        <dbReference type="ARBA" id="ARBA00022777"/>
    </source>
</evidence>
<keyword evidence="5" id="KW-0547">Nucleotide-binding</keyword>